<comment type="caution">
    <text evidence="1">The sequence shown here is derived from an EMBL/GenBank/DDBJ whole genome shotgun (WGS) entry which is preliminary data.</text>
</comment>
<organism evidence="1">
    <name type="scientific">marine sediment metagenome</name>
    <dbReference type="NCBI Taxonomy" id="412755"/>
    <lineage>
        <taxon>unclassified sequences</taxon>
        <taxon>metagenomes</taxon>
        <taxon>ecological metagenomes</taxon>
    </lineage>
</organism>
<evidence type="ECO:0000313" key="1">
    <source>
        <dbReference type="EMBL" id="GAG70075.1"/>
    </source>
</evidence>
<accession>X0ZKA2</accession>
<proteinExistence type="predicted"/>
<protein>
    <submittedName>
        <fullName evidence="1">Uncharacterized protein</fullName>
    </submittedName>
</protein>
<name>X0ZKA2_9ZZZZ</name>
<gene>
    <name evidence="1" type="ORF">S01H4_11028</name>
</gene>
<dbReference type="AlphaFoldDB" id="X0ZKA2"/>
<feature type="non-terminal residue" evidence="1">
    <location>
        <position position="39"/>
    </location>
</feature>
<reference evidence="1" key="1">
    <citation type="journal article" date="2014" name="Front. Microbiol.">
        <title>High frequency of phylogenetically diverse reductive dehalogenase-homologous genes in deep subseafloor sedimentary metagenomes.</title>
        <authorList>
            <person name="Kawai M."/>
            <person name="Futagami T."/>
            <person name="Toyoda A."/>
            <person name="Takaki Y."/>
            <person name="Nishi S."/>
            <person name="Hori S."/>
            <person name="Arai W."/>
            <person name="Tsubouchi T."/>
            <person name="Morono Y."/>
            <person name="Uchiyama I."/>
            <person name="Ito T."/>
            <person name="Fujiyama A."/>
            <person name="Inagaki F."/>
            <person name="Takami H."/>
        </authorList>
    </citation>
    <scope>NUCLEOTIDE SEQUENCE</scope>
    <source>
        <strain evidence="1">Expedition CK06-06</strain>
    </source>
</reference>
<sequence length="39" mass="4298">MAEMVDARDLKSLGTKYCASSILAPGTKTNKWMPVEPWA</sequence>
<dbReference type="EMBL" id="BART01004369">
    <property type="protein sequence ID" value="GAG70075.1"/>
    <property type="molecule type" value="Genomic_DNA"/>
</dbReference>